<dbReference type="InterPro" id="IPR006683">
    <property type="entry name" value="Thioestr_dom"/>
</dbReference>
<keyword evidence="1" id="KW-0378">Hydrolase</keyword>
<dbReference type="PANTHER" id="PTHR43240:SF8">
    <property type="entry name" value="PHENYLACETIC ACID DEGRADATION-RELATED PROTEIN"/>
    <property type="match status" value="1"/>
</dbReference>
<sequence length="138" mass="15011">MSEDYVGQLTDRQKGFLPDHLGLEWLEARPGYVKGRFEVKTHHLAPNTFLHAASVIALADSACGYGCIISRPDGALNFTTIELKSNFLGTTREGGVSVEASLVHGGRTTQVWDAVVTAEATGKTIALFRCTQMILYPK</sequence>
<dbReference type="GO" id="GO:0061522">
    <property type="term" value="F:1,4-dihydroxy-2-naphthoyl-CoA thioesterase activity"/>
    <property type="evidence" value="ECO:0007669"/>
    <property type="project" value="TreeGrafter"/>
</dbReference>
<organism evidence="3 4">
    <name type="scientific">Terricaulis silvestris</name>
    <dbReference type="NCBI Taxonomy" id="2686094"/>
    <lineage>
        <taxon>Bacteria</taxon>
        <taxon>Pseudomonadati</taxon>
        <taxon>Pseudomonadota</taxon>
        <taxon>Alphaproteobacteria</taxon>
        <taxon>Caulobacterales</taxon>
        <taxon>Caulobacteraceae</taxon>
        <taxon>Terricaulis</taxon>
    </lineage>
</organism>
<keyword evidence="4" id="KW-1185">Reference proteome</keyword>
<evidence type="ECO:0000313" key="3">
    <source>
        <dbReference type="EMBL" id="QGZ94628.1"/>
    </source>
</evidence>
<dbReference type="InterPro" id="IPR003736">
    <property type="entry name" value="PAAI_dom"/>
</dbReference>
<dbReference type="InterPro" id="IPR029069">
    <property type="entry name" value="HotDog_dom_sf"/>
</dbReference>
<evidence type="ECO:0000259" key="2">
    <source>
        <dbReference type="Pfam" id="PF03061"/>
    </source>
</evidence>
<evidence type="ECO:0000313" key="4">
    <source>
        <dbReference type="Proteomes" id="UP000431269"/>
    </source>
</evidence>
<feature type="domain" description="Thioesterase" evidence="2">
    <location>
        <begin position="49"/>
        <end position="122"/>
    </location>
</feature>
<dbReference type="PANTHER" id="PTHR43240">
    <property type="entry name" value="1,4-DIHYDROXY-2-NAPHTHOYL-COA THIOESTERASE 1"/>
    <property type="match status" value="1"/>
</dbReference>
<dbReference type="SUPFAM" id="SSF54637">
    <property type="entry name" value="Thioesterase/thiol ester dehydrase-isomerase"/>
    <property type="match status" value="1"/>
</dbReference>
<dbReference type="Proteomes" id="UP000431269">
    <property type="component" value="Chromosome"/>
</dbReference>
<accession>A0A6I6MMP8</accession>
<dbReference type="AlphaFoldDB" id="A0A6I6MMP8"/>
<protein>
    <submittedName>
        <fullName evidence="3">Acyl-coenzyme A thioesterase PaaI</fullName>
    </submittedName>
</protein>
<dbReference type="CDD" id="cd03443">
    <property type="entry name" value="PaaI_thioesterase"/>
    <property type="match status" value="1"/>
</dbReference>
<proteinExistence type="predicted"/>
<evidence type="ECO:0000256" key="1">
    <source>
        <dbReference type="ARBA" id="ARBA00022801"/>
    </source>
</evidence>
<dbReference type="Pfam" id="PF03061">
    <property type="entry name" value="4HBT"/>
    <property type="match status" value="1"/>
</dbReference>
<dbReference type="EMBL" id="CP047045">
    <property type="protein sequence ID" value="QGZ94628.1"/>
    <property type="molecule type" value="Genomic_DNA"/>
</dbReference>
<dbReference type="GO" id="GO:0005829">
    <property type="term" value="C:cytosol"/>
    <property type="evidence" value="ECO:0007669"/>
    <property type="project" value="TreeGrafter"/>
</dbReference>
<name>A0A6I6MMP8_9CAUL</name>
<gene>
    <name evidence="3" type="ORF">DSM104635_01448</name>
</gene>
<reference evidence="4" key="1">
    <citation type="submission" date="2019-12" db="EMBL/GenBank/DDBJ databases">
        <title>Complete genome of Terracaulis silvestris 0127_4.</title>
        <authorList>
            <person name="Vieira S."/>
            <person name="Riedel T."/>
            <person name="Sproer C."/>
            <person name="Pascual J."/>
            <person name="Boedeker C."/>
            <person name="Overmann J."/>
        </authorList>
    </citation>
    <scope>NUCLEOTIDE SEQUENCE [LARGE SCALE GENOMIC DNA]</scope>
    <source>
        <strain evidence="4">0127_4</strain>
    </source>
</reference>
<dbReference type="NCBIfam" id="TIGR00369">
    <property type="entry name" value="unchar_dom_1"/>
    <property type="match status" value="1"/>
</dbReference>
<dbReference type="RefSeq" id="WP_158765552.1">
    <property type="nucleotide sequence ID" value="NZ_CP047045.1"/>
</dbReference>
<dbReference type="Gene3D" id="3.10.129.10">
    <property type="entry name" value="Hotdog Thioesterase"/>
    <property type="match status" value="1"/>
</dbReference>
<dbReference type="KEGG" id="tsv:DSM104635_01448"/>